<keyword evidence="2" id="KW-0812">Transmembrane</keyword>
<name>M2XHW0_GALSU</name>
<organism evidence="3 4">
    <name type="scientific">Galdieria sulphuraria</name>
    <name type="common">Red alga</name>
    <dbReference type="NCBI Taxonomy" id="130081"/>
    <lineage>
        <taxon>Eukaryota</taxon>
        <taxon>Rhodophyta</taxon>
        <taxon>Bangiophyceae</taxon>
        <taxon>Galdieriales</taxon>
        <taxon>Galdieriaceae</taxon>
        <taxon>Galdieria</taxon>
    </lineage>
</organism>
<dbReference type="EMBL" id="KB454506">
    <property type="protein sequence ID" value="EME29682.1"/>
    <property type="molecule type" value="Genomic_DNA"/>
</dbReference>
<keyword evidence="2" id="KW-0472">Membrane</keyword>
<reference evidence="4" key="1">
    <citation type="journal article" date="2013" name="Science">
        <title>Gene transfer from bacteria and archaea facilitated evolution of an extremophilic eukaryote.</title>
        <authorList>
            <person name="Schonknecht G."/>
            <person name="Chen W.H."/>
            <person name="Ternes C.M."/>
            <person name="Barbier G.G."/>
            <person name="Shrestha R.P."/>
            <person name="Stanke M."/>
            <person name="Brautigam A."/>
            <person name="Baker B.J."/>
            <person name="Banfield J.F."/>
            <person name="Garavito R.M."/>
            <person name="Carr K."/>
            <person name="Wilkerson C."/>
            <person name="Rensing S.A."/>
            <person name="Gagneul D."/>
            <person name="Dickenson N.E."/>
            <person name="Oesterhelt C."/>
            <person name="Lercher M.J."/>
            <person name="Weber A.P."/>
        </authorList>
    </citation>
    <scope>NUCLEOTIDE SEQUENCE [LARGE SCALE GENOMIC DNA]</scope>
    <source>
        <strain evidence="4">074W</strain>
    </source>
</reference>
<gene>
    <name evidence="3" type="ORF">Gasu_29050</name>
</gene>
<keyword evidence="2" id="KW-1133">Transmembrane helix</keyword>
<dbReference type="AlphaFoldDB" id="M2XHW0"/>
<dbReference type="Gramene" id="EME29682">
    <property type="protein sequence ID" value="EME29682"/>
    <property type="gene ID" value="Gasu_29050"/>
</dbReference>
<evidence type="ECO:0000256" key="1">
    <source>
        <dbReference type="ARBA" id="ARBA00009817"/>
    </source>
</evidence>
<dbReference type="PANTHER" id="PTHR11220">
    <property type="entry name" value="HEME-BINDING PROTEIN-RELATED"/>
    <property type="match status" value="1"/>
</dbReference>
<dbReference type="Gene3D" id="3.20.80.10">
    <property type="entry name" value="Regulatory factor, effector binding domain"/>
    <property type="match status" value="1"/>
</dbReference>
<dbReference type="RefSeq" id="XP_005706202.1">
    <property type="nucleotide sequence ID" value="XM_005706145.1"/>
</dbReference>
<evidence type="ECO:0000313" key="4">
    <source>
        <dbReference type="Proteomes" id="UP000030680"/>
    </source>
</evidence>
<dbReference type="Proteomes" id="UP000030680">
    <property type="component" value="Unassembled WGS sequence"/>
</dbReference>
<dbReference type="GeneID" id="17088460"/>
<protein>
    <submittedName>
        <fullName evidence="3">SOUL heme-binding protein</fullName>
    </submittedName>
</protein>
<evidence type="ECO:0000256" key="2">
    <source>
        <dbReference type="SAM" id="Phobius"/>
    </source>
</evidence>
<dbReference type="KEGG" id="gsl:Gasu_29050"/>
<dbReference type="Pfam" id="PF04832">
    <property type="entry name" value="SOUL"/>
    <property type="match status" value="1"/>
</dbReference>
<sequence>MFKTSLMVGEFNIKKLAFSYILHIQGVMLILEIGLQLHLIIFELDFSSKFTAQEFTFLTSCINNVFKLHPLSHFSVTHSPVLHSLLSFSLQEIFQLFSLEFSFRIIPCVAHKFFYTYSQLSCRIWQGNLYVLLSINTLFTSYAENRLSLFLLFQDKVTRVSLKAILVANIKYKNSISIFQASSRYGKKRNFHGTPTFVELSKNLIGEIPDMGSVVGKVSVEQPLYEIEKKTSEYEIRKYPSLRVAEVYRSELKGETSNYDFESQAFRILASYIGVFGEPKNKDNSNQQVKISMTAPVLSKPIEALETRSSGNSMAFILPKEYSEQKEPPEPVDSRVHLRVVPPRKVAVVTFRGTVNRETLEAERAERFMEQLKKDGYRLLSSEWELARYNPPFTPPPLRRNEILVQVD</sequence>
<evidence type="ECO:0000313" key="3">
    <source>
        <dbReference type="EMBL" id="EME29682.1"/>
    </source>
</evidence>
<dbReference type="OrthoDB" id="3869at2759"/>
<dbReference type="InterPro" id="IPR011256">
    <property type="entry name" value="Reg_factor_effector_dom_sf"/>
</dbReference>
<keyword evidence="4" id="KW-1185">Reference proteome</keyword>
<proteinExistence type="inferred from homology"/>
<dbReference type="SUPFAM" id="SSF55136">
    <property type="entry name" value="Probable bacterial effector-binding domain"/>
    <property type="match status" value="1"/>
</dbReference>
<dbReference type="InterPro" id="IPR006917">
    <property type="entry name" value="SOUL_heme-bd"/>
</dbReference>
<dbReference type="eggNOG" id="ENOG502QU4S">
    <property type="taxonomic scope" value="Eukaryota"/>
</dbReference>
<comment type="similarity">
    <text evidence="1">Belongs to the HEBP family.</text>
</comment>
<dbReference type="PANTHER" id="PTHR11220:SF58">
    <property type="entry name" value="SOUL HEME-BINDING FAMILY PROTEIN"/>
    <property type="match status" value="1"/>
</dbReference>
<accession>M2XHW0</accession>
<feature type="transmembrane region" description="Helical" evidence="2">
    <location>
        <begin position="20"/>
        <end position="42"/>
    </location>
</feature>